<protein>
    <submittedName>
        <fullName evidence="2">Uncharacterized protein</fullName>
    </submittedName>
</protein>
<name>M8A0N1_TRIUA</name>
<proteinExistence type="predicted"/>
<evidence type="ECO:0000313" key="2">
    <source>
        <dbReference type="EMBL" id="EMS65852.1"/>
    </source>
</evidence>
<evidence type="ECO:0000256" key="1">
    <source>
        <dbReference type="SAM" id="MobiDB-lite"/>
    </source>
</evidence>
<feature type="region of interest" description="Disordered" evidence="1">
    <location>
        <begin position="45"/>
        <end position="72"/>
    </location>
</feature>
<dbReference type="EMBL" id="KD039061">
    <property type="protein sequence ID" value="EMS65852.1"/>
    <property type="molecule type" value="Genomic_DNA"/>
</dbReference>
<organism evidence="2">
    <name type="scientific">Triticum urartu</name>
    <name type="common">Red wild einkorn</name>
    <name type="synonym">Crithodium urartu</name>
    <dbReference type="NCBI Taxonomy" id="4572"/>
    <lineage>
        <taxon>Eukaryota</taxon>
        <taxon>Viridiplantae</taxon>
        <taxon>Streptophyta</taxon>
        <taxon>Embryophyta</taxon>
        <taxon>Tracheophyta</taxon>
        <taxon>Spermatophyta</taxon>
        <taxon>Magnoliopsida</taxon>
        <taxon>Liliopsida</taxon>
        <taxon>Poales</taxon>
        <taxon>Poaceae</taxon>
        <taxon>BOP clade</taxon>
        <taxon>Pooideae</taxon>
        <taxon>Triticodae</taxon>
        <taxon>Triticeae</taxon>
        <taxon>Triticinae</taxon>
        <taxon>Triticum</taxon>
    </lineage>
</organism>
<gene>
    <name evidence="2" type="ORF">TRIUR3_13481</name>
</gene>
<sequence length="136" mass="13924">MASAARSCAVAHFAPDEVAPPETLQVMPLQRLRLRRAAKGCLEPIAEEDSAADDAQVPAGSPSARSSSSSTRAAVLGPILRQVRGDVVEVEVLLDVLIPSGRHRHCPGTAAAAGLGLPVAAALSLTGWGERISGGE</sequence>
<dbReference type="AlphaFoldDB" id="M8A0N1"/>
<accession>M8A0N1</accession>
<reference evidence="2" key="1">
    <citation type="journal article" date="2013" name="Nature">
        <title>Draft genome of the wheat A-genome progenitor Triticum urartu.</title>
        <authorList>
            <person name="Ling H.Q."/>
            <person name="Zhao S."/>
            <person name="Liu D."/>
            <person name="Wang J."/>
            <person name="Sun H."/>
            <person name="Zhang C."/>
            <person name="Fan H."/>
            <person name="Li D."/>
            <person name="Dong L."/>
            <person name="Tao Y."/>
            <person name="Gao C."/>
            <person name="Wu H."/>
            <person name="Li Y."/>
            <person name="Cui Y."/>
            <person name="Guo X."/>
            <person name="Zheng S."/>
            <person name="Wang B."/>
            <person name="Yu K."/>
            <person name="Liang Q."/>
            <person name="Yang W."/>
            <person name="Lou X."/>
            <person name="Chen J."/>
            <person name="Feng M."/>
            <person name="Jian J."/>
            <person name="Zhang X."/>
            <person name="Luo G."/>
            <person name="Jiang Y."/>
            <person name="Liu J."/>
            <person name="Wang Z."/>
            <person name="Sha Y."/>
            <person name="Zhang B."/>
            <person name="Wu H."/>
            <person name="Tang D."/>
            <person name="Shen Q."/>
            <person name="Xue P."/>
            <person name="Zou S."/>
            <person name="Wang X."/>
            <person name="Liu X."/>
            <person name="Wang F."/>
            <person name="Yang Y."/>
            <person name="An X."/>
            <person name="Dong Z."/>
            <person name="Zhang K."/>
            <person name="Zhang X."/>
            <person name="Luo M.C."/>
            <person name="Dvorak J."/>
            <person name="Tong Y."/>
            <person name="Wang J."/>
            <person name="Yang H."/>
            <person name="Li Z."/>
            <person name="Wang D."/>
            <person name="Zhang A."/>
            <person name="Wang J."/>
        </authorList>
    </citation>
    <scope>NUCLEOTIDE SEQUENCE</scope>
</reference>
<feature type="compositionally biased region" description="Low complexity" evidence="1">
    <location>
        <begin position="58"/>
        <end position="72"/>
    </location>
</feature>
<dbReference type="eggNOG" id="ENOG502R3WD">
    <property type="taxonomic scope" value="Eukaryota"/>
</dbReference>